<evidence type="ECO:0000256" key="5">
    <source>
        <dbReference type="ARBA" id="ARBA00049650"/>
    </source>
</evidence>
<dbReference type="AlphaFoldDB" id="A0A7J5ZPN4"/>
<dbReference type="Pfam" id="PF15807">
    <property type="entry name" value="MAP17"/>
    <property type="match status" value="1"/>
</dbReference>
<evidence type="ECO:0000313" key="8">
    <source>
        <dbReference type="EMBL" id="KAF4072612.1"/>
    </source>
</evidence>
<proteinExistence type="inferred from homology"/>
<keyword evidence="4 6" id="KW-0472">Membrane</keyword>
<keyword evidence="9" id="KW-1185">Reference proteome</keyword>
<dbReference type="PANTHER" id="PTHR15296">
    <property type="entry name" value="MEMBRANE-ASSOCIATED PROTEIN MAP17"/>
    <property type="match status" value="1"/>
</dbReference>
<comment type="similarity">
    <text evidence="5">Belongs to the PDZK1-interacting protein 1/SMIM24 family.</text>
</comment>
<evidence type="ECO:0000256" key="1">
    <source>
        <dbReference type="ARBA" id="ARBA00004167"/>
    </source>
</evidence>
<reference evidence="8 9" key="1">
    <citation type="submission" date="2020-02" db="EMBL/GenBank/DDBJ databases">
        <title>A chromosome-scale genome assembly of the black bullhead catfish (Ameiurus melas).</title>
        <authorList>
            <person name="Wen M."/>
            <person name="Zham M."/>
            <person name="Cabau C."/>
            <person name="Klopp C."/>
            <person name="Donnadieu C."/>
            <person name="Roques C."/>
            <person name="Bouchez O."/>
            <person name="Lampietro C."/>
            <person name="Jouanno E."/>
            <person name="Herpin A."/>
            <person name="Louis A."/>
            <person name="Berthelot C."/>
            <person name="Parey E."/>
            <person name="Roest-Crollius H."/>
            <person name="Braasch I."/>
            <person name="Postlethwait J."/>
            <person name="Robinson-Rechavi M."/>
            <person name="Echchiki A."/>
            <person name="Begum T."/>
            <person name="Montfort J."/>
            <person name="Schartl M."/>
            <person name="Bobe J."/>
            <person name="Guiguen Y."/>
        </authorList>
    </citation>
    <scope>NUCLEOTIDE SEQUENCE [LARGE SCALE GENOMIC DNA]</scope>
    <source>
        <strain evidence="8">M_S1</strain>
        <tissue evidence="8">Blood</tissue>
    </source>
</reference>
<comment type="subcellular location">
    <subcellularLocation>
        <location evidence="1">Membrane</location>
        <topology evidence="1">Single-pass membrane protein</topology>
    </subcellularLocation>
</comment>
<accession>A0A7J5ZPN4</accession>
<evidence type="ECO:0008006" key="10">
    <source>
        <dbReference type="Google" id="ProtNLM"/>
    </source>
</evidence>
<evidence type="ECO:0000256" key="4">
    <source>
        <dbReference type="ARBA" id="ARBA00023136"/>
    </source>
</evidence>
<gene>
    <name evidence="8" type="ORF">AMELA_G00264930</name>
</gene>
<organism evidence="8 9">
    <name type="scientific">Ameiurus melas</name>
    <name type="common">Black bullhead</name>
    <name type="synonym">Silurus melas</name>
    <dbReference type="NCBI Taxonomy" id="219545"/>
    <lineage>
        <taxon>Eukaryota</taxon>
        <taxon>Metazoa</taxon>
        <taxon>Chordata</taxon>
        <taxon>Craniata</taxon>
        <taxon>Vertebrata</taxon>
        <taxon>Euteleostomi</taxon>
        <taxon>Actinopterygii</taxon>
        <taxon>Neopterygii</taxon>
        <taxon>Teleostei</taxon>
        <taxon>Ostariophysi</taxon>
        <taxon>Siluriformes</taxon>
        <taxon>Ictaluridae</taxon>
        <taxon>Ameiurus</taxon>
    </lineage>
</organism>
<feature type="chain" id="PRO_5029664957" description="Small integral membrane protein 24" evidence="7">
    <location>
        <begin position="21"/>
        <end position="102"/>
    </location>
</feature>
<sequence length="102" mass="11142">MSYLRSVLACLSVLVSTCQANTGGLRASTSTQGKGLLSNAMVGLAAVAGFLFIVFILLIVKRVFFKKENRDEEEEHVPELCVAYENKALEMESPEEAKTTNL</sequence>
<evidence type="ECO:0000256" key="7">
    <source>
        <dbReference type="SAM" id="SignalP"/>
    </source>
</evidence>
<dbReference type="GO" id="GO:0016020">
    <property type="term" value="C:membrane"/>
    <property type="evidence" value="ECO:0007669"/>
    <property type="project" value="UniProtKB-SubCell"/>
</dbReference>
<protein>
    <recommendedName>
        <fullName evidence="10">Small integral membrane protein 24</fullName>
    </recommendedName>
</protein>
<evidence type="ECO:0000256" key="3">
    <source>
        <dbReference type="ARBA" id="ARBA00022989"/>
    </source>
</evidence>
<dbReference type="Proteomes" id="UP000593565">
    <property type="component" value="Unassembled WGS sequence"/>
</dbReference>
<comment type="caution">
    <text evidence="8">The sequence shown here is derived from an EMBL/GenBank/DDBJ whole genome shotgun (WGS) entry which is preliminary data.</text>
</comment>
<evidence type="ECO:0000256" key="6">
    <source>
        <dbReference type="SAM" id="Phobius"/>
    </source>
</evidence>
<dbReference type="PANTHER" id="PTHR15296:SF2">
    <property type="entry name" value="SMALL INTEGRAL MEMBRANE PROTEIN 24"/>
    <property type="match status" value="1"/>
</dbReference>
<evidence type="ECO:0000313" key="9">
    <source>
        <dbReference type="Proteomes" id="UP000593565"/>
    </source>
</evidence>
<dbReference type="EMBL" id="JAAGNN010000025">
    <property type="protein sequence ID" value="KAF4072612.1"/>
    <property type="molecule type" value="Genomic_DNA"/>
</dbReference>
<name>A0A7J5ZPN4_AMEME</name>
<feature type="transmembrane region" description="Helical" evidence="6">
    <location>
        <begin position="36"/>
        <end position="60"/>
    </location>
</feature>
<feature type="signal peptide" evidence="7">
    <location>
        <begin position="1"/>
        <end position="20"/>
    </location>
</feature>
<keyword evidence="3 6" id="KW-1133">Transmembrane helix</keyword>
<dbReference type="InterPro" id="IPR031627">
    <property type="entry name" value="PDZK1IP1/SMIM24"/>
</dbReference>
<keyword evidence="7" id="KW-0732">Signal</keyword>
<keyword evidence="2 6" id="KW-0812">Transmembrane</keyword>
<evidence type="ECO:0000256" key="2">
    <source>
        <dbReference type="ARBA" id="ARBA00022692"/>
    </source>
</evidence>